<dbReference type="GO" id="GO:0004842">
    <property type="term" value="F:ubiquitin-protein transferase activity"/>
    <property type="evidence" value="ECO:0007669"/>
    <property type="project" value="InterPro"/>
</dbReference>
<dbReference type="InterPro" id="IPR022103">
    <property type="entry name" value="BIRC6"/>
</dbReference>
<evidence type="ECO:0000256" key="26">
    <source>
        <dbReference type="ARBA" id="ARBA00075349"/>
    </source>
</evidence>
<comment type="subcellular location">
    <subcellularLocation>
        <location evidence="4">Cytoplasm</location>
        <location evidence="4">Cytoskeleton</location>
        <location evidence="4">Microtubule organizing center</location>
        <location evidence="4">Centrosome</location>
    </subcellularLocation>
    <subcellularLocation>
        <location evidence="5">Cytoplasm</location>
        <location evidence="5">Cytoskeleton</location>
        <location evidence="5">Spindle pole</location>
    </subcellularLocation>
    <subcellularLocation>
        <location evidence="1">Endosome</location>
    </subcellularLocation>
    <subcellularLocation>
        <location evidence="2">Golgi apparatus</location>
        <location evidence="2">trans-Golgi network membrane</location>
    </subcellularLocation>
    <subcellularLocation>
        <location evidence="3">Midbody</location>
    </subcellularLocation>
</comment>
<keyword evidence="21" id="KW-0472">Membrane</keyword>
<dbReference type="Pfam" id="PF12356">
    <property type="entry name" value="BIRC6"/>
    <property type="match status" value="1"/>
</dbReference>
<evidence type="ECO:0000256" key="25">
    <source>
        <dbReference type="ARBA" id="ARBA00069601"/>
    </source>
</evidence>
<keyword evidence="8" id="KW-0853">WD repeat</keyword>
<keyword evidence="10" id="KW-0808">Transferase</keyword>
<dbReference type="GO" id="GO:0032465">
    <property type="term" value="P:regulation of cytokinesis"/>
    <property type="evidence" value="ECO:0007669"/>
    <property type="project" value="InterPro"/>
</dbReference>
<comment type="similarity">
    <text evidence="24">Belongs to the BIRC6 family.</text>
</comment>
<evidence type="ECO:0000256" key="14">
    <source>
        <dbReference type="ARBA" id="ARBA00022737"/>
    </source>
</evidence>
<dbReference type="FunFam" id="1.10.1170.10:FF:000001">
    <property type="entry name" value="baculoviral IAP repeat-containing protein 6 isoform X1"/>
    <property type="match status" value="1"/>
</dbReference>
<dbReference type="SUPFAM" id="SSF54495">
    <property type="entry name" value="UBC-like"/>
    <property type="match status" value="1"/>
</dbReference>
<dbReference type="SUPFAM" id="SSF50998">
    <property type="entry name" value="Quinoprotein alcohol dehydrogenase-like"/>
    <property type="match status" value="1"/>
</dbReference>
<accession>A0AAN7VI39</accession>
<dbReference type="Pfam" id="PF00179">
    <property type="entry name" value="UQ_con"/>
    <property type="match status" value="1"/>
</dbReference>
<protein>
    <recommendedName>
        <fullName evidence="25">Dual E2 ubiquitin-conjugating enzyme/E3 ubiquitin-protein ligase BIRC6</fullName>
    </recommendedName>
    <alternativeName>
        <fullName evidence="28">BIR repeat-containing ubiquitin-conjugating enzyme</fullName>
    </alternativeName>
    <alternativeName>
        <fullName evidence="27">Baculoviral IAP repeat-containing protein 6</fullName>
    </alternativeName>
    <alternativeName>
        <fullName evidence="26">Ubiquitin-conjugating BIR domain enzyme apollon</fullName>
    </alternativeName>
</protein>
<keyword evidence="15" id="KW-0967">Endosome</keyword>
<dbReference type="Pfam" id="PF00653">
    <property type="entry name" value="BIR"/>
    <property type="match status" value="1"/>
</dbReference>
<dbReference type="GO" id="GO:0030496">
    <property type="term" value="C:midbody"/>
    <property type="evidence" value="ECO:0007669"/>
    <property type="project" value="UniProtKB-SubCell"/>
</dbReference>
<dbReference type="PANTHER" id="PTHR46116:SF39">
    <property type="entry name" value="BACULOVIRAL IAP REPEAT-CONTAINING PROTEIN 6"/>
    <property type="match status" value="1"/>
</dbReference>
<evidence type="ECO:0000256" key="27">
    <source>
        <dbReference type="ARBA" id="ARBA00079718"/>
    </source>
</evidence>
<keyword evidence="20" id="KW-0333">Golgi apparatus</keyword>
<dbReference type="PROSITE" id="PS50127">
    <property type="entry name" value="UBC_2"/>
    <property type="match status" value="1"/>
</dbReference>
<evidence type="ECO:0000256" key="11">
    <source>
        <dbReference type="ARBA" id="ARBA00022690"/>
    </source>
</evidence>
<dbReference type="GO" id="GO:0016567">
    <property type="term" value="P:protein ubiquitination"/>
    <property type="evidence" value="ECO:0007669"/>
    <property type="project" value="UniProtKB-ARBA"/>
</dbReference>
<evidence type="ECO:0000256" key="6">
    <source>
        <dbReference type="ARBA" id="ARBA00022490"/>
    </source>
</evidence>
<evidence type="ECO:0000256" key="3">
    <source>
        <dbReference type="ARBA" id="ARBA00004214"/>
    </source>
</evidence>
<gene>
    <name evidence="31" type="ORF">RI129_003489</name>
</gene>
<keyword evidence="12" id="KW-0053">Apoptosis</keyword>
<evidence type="ECO:0000256" key="15">
    <source>
        <dbReference type="ARBA" id="ARBA00022753"/>
    </source>
</evidence>
<keyword evidence="16" id="KW-0498">Mitosis</keyword>
<dbReference type="PANTHER" id="PTHR46116">
    <property type="entry name" value="(E3-INDEPENDENT) E2 UBIQUITIN-CONJUGATING ENZYME"/>
    <property type="match status" value="1"/>
</dbReference>
<dbReference type="InterPro" id="IPR016135">
    <property type="entry name" value="UBQ-conjugating_enzyme/RWD"/>
</dbReference>
<feature type="domain" description="UBC core" evidence="30">
    <location>
        <begin position="4127"/>
        <end position="4294"/>
    </location>
</feature>
<dbReference type="Proteomes" id="UP001329430">
    <property type="component" value="Chromosome 2"/>
</dbReference>
<evidence type="ECO:0000256" key="8">
    <source>
        <dbReference type="ARBA" id="ARBA00022574"/>
    </source>
</evidence>
<dbReference type="SUPFAM" id="SSF57924">
    <property type="entry name" value="Inhibitor of apoptosis (IAP) repeat"/>
    <property type="match status" value="1"/>
</dbReference>
<evidence type="ECO:0000256" key="24">
    <source>
        <dbReference type="ARBA" id="ARBA00060909"/>
    </source>
</evidence>
<evidence type="ECO:0000256" key="19">
    <source>
        <dbReference type="ARBA" id="ARBA00022843"/>
    </source>
</evidence>
<dbReference type="FunFam" id="3.10.110.10:FF:000014">
    <property type="entry name" value="Baculoviral IAP repeat-containing protein 6"/>
    <property type="match status" value="1"/>
</dbReference>
<dbReference type="EMBL" id="JAVRBK010000002">
    <property type="protein sequence ID" value="KAK5648597.1"/>
    <property type="molecule type" value="Genomic_DNA"/>
</dbReference>
<dbReference type="GO" id="GO:0005768">
    <property type="term" value="C:endosome"/>
    <property type="evidence" value="ECO:0007669"/>
    <property type="project" value="UniProtKB-SubCell"/>
</dbReference>
<keyword evidence="14" id="KW-0677">Repeat</keyword>
<keyword evidence="9" id="KW-0132">Cell division</keyword>
<proteinExistence type="inferred from homology"/>
<comment type="caution">
    <text evidence="31">The sequence shown here is derived from an EMBL/GenBank/DDBJ whole genome shotgun (WGS) entry which is preliminary data.</text>
</comment>
<dbReference type="GO" id="GO:0043066">
    <property type="term" value="P:negative regulation of apoptotic process"/>
    <property type="evidence" value="ECO:0007669"/>
    <property type="project" value="UniProtKB-ARBA"/>
</dbReference>
<dbReference type="InterPro" id="IPR000608">
    <property type="entry name" value="UBC"/>
</dbReference>
<dbReference type="CDD" id="cd23810">
    <property type="entry name" value="UBCc_BIRC6"/>
    <property type="match status" value="1"/>
</dbReference>
<keyword evidence="18" id="KW-0862">Zinc</keyword>
<evidence type="ECO:0000256" key="22">
    <source>
        <dbReference type="ARBA" id="ARBA00023212"/>
    </source>
</evidence>
<dbReference type="GO" id="GO:0006915">
    <property type="term" value="P:apoptotic process"/>
    <property type="evidence" value="ECO:0007669"/>
    <property type="project" value="UniProtKB-KW"/>
</dbReference>
<evidence type="ECO:0000256" key="16">
    <source>
        <dbReference type="ARBA" id="ARBA00022776"/>
    </source>
</evidence>
<dbReference type="SMART" id="SM00212">
    <property type="entry name" value="UBCc"/>
    <property type="match status" value="1"/>
</dbReference>
<evidence type="ECO:0000256" key="23">
    <source>
        <dbReference type="ARBA" id="ARBA00023306"/>
    </source>
</evidence>
<evidence type="ECO:0000256" key="28">
    <source>
        <dbReference type="ARBA" id="ARBA00081222"/>
    </source>
</evidence>
<evidence type="ECO:0000256" key="17">
    <source>
        <dbReference type="ARBA" id="ARBA00022786"/>
    </source>
</evidence>
<dbReference type="GO" id="GO:0005634">
    <property type="term" value="C:nucleus"/>
    <property type="evidence" value="ECO:0007669"/>
    <property type="project" value="TreeGrafter"/>
</dbReference>
<evidence type="ECO:0000313" key="31">
    <source>
        <dbReference type="EMBL" id="KAK5648597.1"/>
    </source>
</evidence>
<evidence type="ECO:0000256" key="12">
    <source>
        <dbReference type="ARBA" id="ARBA00022703"/>
    </source>
</evidence>
<evidence type="ECO:0000256" key="5">
    <source>
        <dbReference type="ARBA" id="ARBA00004647"/>
    </source>
</evidence>
<dbReference type="Gene3D" id="1.10.1170.10">
    <property type="entry name" value="Inhibitor Of Apoptosis Protein (2mihbC-IAP-1), Chain A"/>
    <property type="match status" value="1"/>
</dbReference>
<evidence type="ECO:0000256" key="10">
    <source>
        <dbReference type="ARBA" id="ARBA00022679"/>
    </source>
</evidence>
<dbReference type="GO" id="GO:0046872">
    <property type="term" value="F:metal ion binding"/>
    <property type="evidence" value="ECO:0007669"/>
    <property type="project" value="UniProtKB-KW"/>
</dbReference>
<keyword evidence="17" id="KW-0833">Ubl conjugation pathway</keyword>
<keyword evidence="22" id="KW-0206">Cytoskeleton</keyword>
<feature type="region of interest" description="Disordered" evidence="29">
    <location>
        <begin position="2053"/>
        <end position="2074"/>
    </location>
</feature>
<keyword evidence="6" id="KW-0963">Cytoplasm</keyword>
<evidence type="ECO:0000256" key="20">
    <source>
        <dbReference type="ARBA" id="ARBA00023034"/>
    </source>
</evidence>
<evidence type="ECO:0000256" key="13">
    <source>
        <dbReference type="ARBA" id="ARBA00022723"/>
    </source>
</evidence>
<keyword evidence="19" id="KW-0832">Ubl conjugation</keyword>
<dbReference type="GO" id="GO:0051301">
    <property type="term" value="P:cell division"/>
    <property type="evidence" value="ECO:0007669"/>
    <property type="project" value="UniProtKB-KW"/>
</dbReference>
<evidence type="ECO:0000256" key="4">
    <source>
        <dbReference type="ARBA" id="ARBA00004300"/>
    </source>
</evidence>
<dbReference type="InterPro" id="IPR011047">
    <property type="entry name" value="Quinoprotein_ADH-like_sf"/>
</dbReference>
<evidence type="ECO:0000256" key="9">
    <source>
        <dbReference type="ARBA" id="ARBA00022618"/>
    </source>
</evidence>
<organism evidence="31 32">
    <name type="scientific">Pyrocoelia pectoralis</name>
    <dbReference type="NCBI Taxonomy" id="417401"/>
    <lineage>
        <taxon>Eukaryota</taxon>
        <taxon>Metazoa</taxon>
        <taxon>Ecdysozoa</taxon>
        <taxon>Arthropoda</taxon>
        <taxon>Hexapoda</taxon>
        <taxon>Insecta</taxon>
        <taxon>Pterygota</taxon>
        <taxon>Neoptera</taxon>
        <taxon>Endopterygota</taxon>
        <taxon>Coleoptera</taxon>
        <taxon>Polyphaga</taxon>
        <taxon>Elateriformia</taxon>
        <taxon>Elateroidea</taxon>
        <taxon>Lampyridae</taxon>
        <taxon>Lampyrinae</taxon>
        <taxon>Pyrocoelia</taxon>
    </lineage>
</organism>
<dbReference type="SMART" id="SM00238">
    <property type="entry name" value="BIR"/>
    <property type="match status" value="1"/>
</dbReference>
<dbReference type="Gene3D" id="3.10.110.10">
    <property type="entry name" value="Ubiquitin Conjugating Enzyme"/>
    <property type="match status" value="1"/>
</dbReference>
<dbReference type="InterPro" id="IPR001370">
    <property type="entry name" value="BIR_rpt"/>
</dbReference>
<dbReference type="CDD" id="cd00022">
    <property type="entry name" value="BIR"/>
    <property type="match status" value="1"/>
</dbReference>
<evidence type="ECO:0000256" key="1">
    <source>
        <dbReference type="ARBA" id="ARBA00004177"/>
    </source>
</evidence>
<dbReference type="GO" id="GO:0005794">
    <property type="term" value="C:Golgi apparatus"/>
    <property type="evidence" value="ECO:0007669"/>
    <property type="project" value="UniProtKB-SubCell"/>
</dbReference>
<evidence type="ECO:0000256" key="18">
    <source>
        <dbReference type="ARBA" id="ARBA00022833"/>
    </source>
</evidence>
<keyword evidence="32" id="KW-1185">Reference proteome</keyword>
<dbReference type="PROSITE" id="PS50143">
    <property type="entry name" value="BIR_REPEAT_2"/>
    <property type="match status" value="1"/>
</dbReference>
<evidence type="ECO:0000256" key="21">
    <source>
        <dbReference type="ARBA" id="ARBA00023136"/>
    </source>
</evidence>
<keyword evidence="11" id="KW-0646">Protease inhibitor</keyword>
<evidence type="ECO:0000256" key="2">
    <source>
        <dbReference type="ARBA" id="ARBA00004198"/>
    </source>
</evidence>
<dbReference type="GO" id="GO:0004869">
    <property type="term" value="F:cysteine-type endopeptidase inhibitor activity"/>
    <property type="evidence" value="ECO:0007669"/>
    <property type="project" value="TreeGrafter"/>
</dbReference>
<name>A0AAN7VI39_9COLE</name>
<reference evidence="31 32" key="1">
    <citation type="journal article" date="2024" name="Insects">
        <title>An Improved Chromosome-Level Genome Assembly of the Firefly Pyrocoelia pectoralis.</title>
        <authorList>
            <person name="Fu X."/>
            <person name="Meyer-Rochow V.B."/>
            <person name="Ballantyne L."/>
            <person name="Zhu X."/>
        </authorList>
    </citation>
    <scope>NUCLEOTIDE SEQUENCE [LARGE SCALE GENOMIC DNA]</scope>
    <source>
        <strain evidence="31">XCY_ONT2</strain>
    </source>
</reference>
<dbReference type="GO" id="GO:0000922">
    <property type="term" value="C:spindle pole"/>
    <property type="evidence" value="ECO:0007669"/>
    <property type="project" value="UniProtKB-SubCell"/>
</dbReference>
<dbReference type="GO" id="GO:0042127">
    <property type="term" value="P:regulation of cell population proliferation"/>
    <property type="evidence" value="ECO:0007669"/>
    <property type="project" value="UniProtKB-ARBA"/>
</dbReference>
<keyword evidence="7" id="KW-0597">Phosphoprotein</keyword>
<sequence>MAQDVCSKMAEDPFVLKEDGYLNAATEIKKIVYHPSLNVILICINSGIVRVLDVNSGVVLQASYLSTQDACEITCLYIPGQDRVLFCDGYSIGVRSNYNGVLLLDTILQKPINNPNDNVKLELLLSEAIILKQSLSSVGVLGVDHVLNELTEKILDAQKQSKKGIKAQKWNTVCLNLPFDTLRTAVNCTVTESIGKKQHSPELGVASAVYERLSELVGEQANASDRRTMASEAKRRETFTQWPHMDYKWALPDQMAQAGFYHLPNESGDDRAMCFTCSVCLVCWERTDEPWSEHERHSPSCPFVMGEYTQNIPISVTYATNPAIDATYRGVSVQTIGTSSVSNLIATANKEGLISVFDVSGKLRRTHSFFVTQFDSHILDKLTQDFGVPGTWSDIDEVKCPAEKQITALTIVGEKCHTKGSSNGIRPTIICGLSIKSHSSSKNSQHKSSFVETLNDQNKNDQSSINIMEIDELPHSSEMCSLYLVVYDFQYTKESIETKKDAVLKGGEISNKRNDNTTPEEYKEYISYTMLDDPDSTVNDTNMVDVASSHSDDLMFLSDVEMKAYTILKQQMSMYQNLIPGESDEIFLPPSIGPTKQPSVRLVPDTSEADLAQAVTILHLPPDYSFMNGQLSSSPIETTAINEKSISDHIAELKNSKVTNKLNYSRAEQCISLPKQYKNRRDLEVSHIVPTPDGGHIFVVLGSTLRTQNSVLLVYSLNFSCKMVKINEEPLLVRDLNSFEKPIEVTLLPHLERLNVSIDFNHESCPCEGNAVLVCQDGCVRIIDLSTLKTISIARLEGAKFISAVYCNSLERLCASTDSGSLHFYALNDVDNDSIEDQEDEDVFSSSMEQSPKVQLSDISDVNENSRYFYEPVQTINISDLKHLQTLCEFEPLKVGYCAVVPPCWSEMQQAQRQRRHPHLQVNSEQHTKMFRLQTDTTTWDEHIFELTLPSPTCIGHVDVHFSLHSSSASPHVEITLLKQNTYSIGHKRDFKFSVDDSVTCDSLQWVDNPVTSHEYLQSQNVDILAGPVDIVSCLDLTEQSGCVTLTSPKLFKSCIRTLLLHIKSVCSKENGKSKLPNLKCKRSENRTASVTVDKYSQTGSHKTEFYMGCDCLHEVSITIHSTKHTDIPHERNQRASMLESNIFVQSLCLTATLQLSIEQQNIALDILIWVASIRLTRNRSNNGQAPNQQLEFLKTIEINLMSLLRYCLLFANRSMAHKCVKLMILCSNGAKDVGEQVGKHFDLSVLNVLMNILDSVDQVNSAASLQWLINLLLKVTQPDQMASVALKCISLLGSISHELNKRTNPYHLLLRSRYGLFGTPLEPELFDIEPPPPIKPSSIAVTYATVVTGENTTPQLDFHTNYAFNKEALDPKEVLSVTKGDGKIKLKNIAPSKLVRGLLETEPLHFTCASASEGTRIERADVNGGSSFLNNLIPITVSGPQTQTSGTKKVEGEHHFSDFAEVYHNHMGKNTGNGQGSSNNSYTSLMDGAYQVIFQTDNVKTEDFPKLIADTLEISVDSDSGSMNSEPQSKSAFIADKILSPNQSLPWQQLLVAPPQQVIVVERMHSGARRFVTLDFGQPVLLTDVLIPACHDLVSISLDLWIKSEDVDATRLVTASDISTRNLVFNDLQPPPLCRFIKITAVGRYGMTTTRCRIPVGYFYGHLIVLPEEISFDQIHSPLAITTDLDNQLNVLSMLLEDVNCRYSLACSKLKDLLHPFLTSGVTNASHLSAYMNIMKESVTNTTNCENSKVFAAYQEAITYQRQLNTVRNVMRRIENGLNNSEATVESLSDVCVDKLRCIVESLLDALLSVDTTSVINLESCHKLFQGLCVSQGSRIQFLAATVLVRSCGKQPYWGTFLAETLREMYSSSYNAKFPQDRVFVLLAFLGRKSLERSSVLDATLKVIAQVLLPLAHNRQSLLAVSIDLPLLGWLLLFLSLQLDISKVSLQNATRWDWVTGEMAGKSTENMGSYKKKIQKRVLYYKQQMQNLDWTHKVVQSSTQVQALASLSTQAASLTSKVEAALKQHQEHSYKKSKPFKSYNKDSTKNVSTIESNDIAKQGKRRRETNESMNSKQSSLVTTQYLDSVHCLAVAKGLLALLLAMDHSCSADMFLLSCKVIGRLVCISKLQLGQLMNEEQLLKLIHICMGSELPWAPHALACLLQDIVEVGKPPNSEVEMETDASPASTSWGAKDLEILCDSFALEDNVLSEPATKQGKTISNNNNNNHLPSVFESDDSELEDFLDDILERSKSHAKKSSRNFHPTFASSCAMDSRLEMGVEALAEITLRRLVSINSYNLMQNVNATQSYVENEQELPPWPSNLVIPWNVDVQATVPNRTMLVSCFNSLFKELQLQSSINIEHILQLWLTLNCVHCDDKFDPSAYPFIGLDPDAVNSLITTVAWSSGLSLRTWCSALQTLTMVCNMLQPGNNSSTNASQWTDSLGLYAPTLCIINHPDFVQLLLRLLSGTGLVFSEKGLGGPSLCKALHDLLVRVQIRCDVVSPSSKPGSQLKSLLLRVVYQLVQPTGPLAAKQGPLDAQCKLLQCMSHLDFCNADISIAMSIFECTGILVHSYISQVDRIKCVNIGERLHPTSHLFSGIFASVLGPEPHKQDRPVSWDVLLISLLKLLAKLVQTPLPSVTEQTEPMDAKPYRSAQTDESKAEQIQQERNIPPVPCLADTVLQHHPSIIRLCQSLAACKASSLSMLANISQQSTLVDLGEPGTVGDAVFHTLAALARKTSRKELIMEPLLMFLSQAPQLSEPLLWFILQVLDTEEALRGFLNAGGIGILGRSLVHSSNAPNTVSHSGTVSMVMQHFGGSTTRSDASTAIASASATKKLQQVNLENNMALINFAPFGTIKCQSSSAQPADVLIQGSAAAHRRARTAQWSYHFYPEEVHTELILQLPSAVLLREVHLQPHLGSLATCPSAVALEVSSDGPSRLVPACPPLPTSGMTFIRLHLPVPEVVNCIQLRLYKPRDASSIGLSQIRLLGTSAFGGSTKQQVLDLSEDESHCKYSLGWLRLLHHCFTLPIDVELKSQIVENATQVPDLLLVCCGLLLVPTHIPVLYLPNLERVLCELSLHNRENGLHVIEMLLESRLCIGETVDNDIGMTRSPLFLHSAGVQSACELLYQICGYQDSDTLHRIIMLLQWLKSIAHSSIRLQNTDLCNPAYVSCIASILWTANQLHDSYNLGAIIDAELFHTIYTLSTITKSNVALKHALDCLLCSLCYIKIELFSSLLQIMGVLVPNLSTAHDASISDDLKDSECMTDDTKQTFGNETEWYGRLVIGEIHELELSDDNLETIALVSRSPNAIQQLLDSGLPKKLTGAILEFCNNNSDNSIYSIQKLENVTAVLKFFADISDEKVMRDWLGSKDGSAFWLPLLQWLCKRPCTKRSNLKSEVHAQLEEICVRFLTKCCLCHSGNQALLAKILCEVISQQRNGISGFMRRLILQLLLENEKVPVSINADETIYKNSAVSYSYLPLHPAFKQTHNQALLYLGTNTILADIIEQHISFSTTVEIDNTGGSKKDVNVKNESMKGWWGMAIDSDISVAAGVTAKDKRAKDAKNLATSTPQLKKKRYTATENSSSADVIEGRIIKCAAVSDQPLPVALSLGQVLRLIENKGMKTDWPCIHLVISQSKVSEDKNMKTETNPIIYQRSFSSALQVFTSVGGLALLAQHLPAVYPETIRASPSEKSSSEQSESDWVKVEANDDIYEDVEETSGSNTPSKTSGIIPNVPTHSLTAFGLFLRLPGYAEMLLKDMKKASCLLRLVLGVTDDGEGGDIFQSSLADSLPTLPFEVLRQLYDSTPLSTDDGRLLRRISINTGVVHLILACLGIFTHQTQTGNDKEVTKDKDVKLKDERTQLYWAKGTGFGTGSTLQSWNVEQALLKQRSEEEHVTVLLQVLASYINPKGEAADELADSVLPTIFYHLLANSALLPALRSYLRNDSVLDMARHIPLYRAALQLLRALALSSQLVSLLLPQKIHNNGPSVGSLLKNMKTCVDTYASKLRFGNKSALDVKIKARLGGQLEELERDEGLAQLMPDIQATANLVKEVTDRLEDSEQDMLREAKMDYPLPSSVEQRYLSFMKHLQFDTYEMIQELPDGGYKFVISHHFENNARSAGDQSHPARVKRLAQEAVTLATSLPLSYSSSVFVRCDTDRLDIMKVLITGPADTPYANGCFELDVYFPPDYPLVPMLINLETTGHRTVRFNPNLYNDGKVCLSVLNTWHGRPEEKWNTQTSSFLQVLVSIQSLILVPEPYFNEPGYERSRGTSSGTQSSREYNQNIWQATVRWAMLEQIINPCPCFKDVIHAHFYLKRHEIISQIEDWIKDIENHFAEKQLARNNSKRSAFTNLESFKKVFDQLRDKIMQLKPPEGVEDGEVVMVNANSEVAESSTNAPIICNSEQQDIDVDVDMEKMVDDMCE</sequence>
<evidence type="ECO:0000259" key="30">
    <source>
        <dbReference type="PROSITE" id="PS50127"/>
    </source>
</evidence>
<dbReference type="GO" id="GO:0005813">
    <property type="term" value="C:centrosome"/>
    <property type="evidence" value="ECO:0007669"/>
    <property type="project" value="UniProtKB-SubCell"/>
</dbReference>
<keyword evidence="23" id="KW-0131">Cell cycle</keyword>
<keyword evidence="13" id="KW-0479">Metal-binding</keyword>
<evidence type="ECO:0000256" key="29">
    <source>
        <dbReference type="SAM" id="MobiDB-lite"/>
    </source>
</evidence>
<evidence type="ECO:0000256" key="7">
    <source>
        <dbReference type="ARBA" id="ARBA00022553"/>
    </source>
</evidence>
<evidence type="ECO:0000313" key="32">
    <source>
        <dbReference type="Proteomes" id="UP001329430"/>
    </source>
</evidence>